<sequence>MGLGAPPSLQVPESQGGTLKSNPMAALSAAFPFSQACCRLAPKECTLPQASAQVRVHQRAGFFVSCYMPEGLAVDRNRK</sequence>
<accession>A0AAV7QEC6</accession>
<proteinExistence type="predicted"/>
<gene>
    <name evidence="2" type="ORF">NDU88_005100</name>
</gene>
<protein>
    <submittedName>
        <fullName evidence="2">Uncharacterized protein</fullName>
    </submittedName>
</protein>
<evidence type="ECO:0000313" key="2">
    <source>
        <dbReference type="EMBL" id="KAJ1138719.1"/>
    </source>
</evidence>
<keyword evidence="3" id="KW-1185">Reference proteome</keyword>
<reference evidence="2" key="1">
    <citation type="journal article" date="2022" name="bioRxiv">
        <title>Sequencing and chromosome-scale assembly of the giantPleurodeles waltlgenome.</title>
        <authorList>
            <person name="Brown T."/>
            <person name="Elewa A."/>
            <person name="Iarovenko S."/>
            <person name="Subramanian E."/>
            <person name="Araus A.J."/>
            <person name="Petzold A."/>
            <person name="Susuki M."/>
            <person name="Suzuki K.-i.T."/>
            <person name="Hayashi T."/>
            <person name="Toyoda A."/>
            <person name="Oliveira C."/>
            <person name="Osipova E."/>
            <person name="Leigh N.D."/>
            <person name="Simon A."/>
            <person name="Yun M.H."/>
        </authorList>
    </citation>
    <scope>NUCLEOTIDE SEQUENCE</scope>
    <source>
        <strain evidence="2">20211129_DDA</strain>
        <tissue evidence="2">Liver</tissue>
    </source>
</reference>
<evidence type="ECO:0000256" key="1">
    <source>
        <dbReference type="SAM" id="MobiDB-lite"/>
    </source>
</evidence>
<comment type="caution">
    <text evidence="2">The sequence shown here is derived from an EMBL/GenBank/DDBJ whole genome shotgun (WGS) entry which is preliminary data.</text>
</comment>
<feature type="region of interest" description="Disordered" evidence="1">
    <location>
        <begin position="1"/>
        <end position="20"/>
    </location>
</feature>
<dbReference type="EMBL" id="JANPWB010000010">
    <property type="protein sequence ID" value="KAJ1138719.1"/>
    <property type="molecule type" value="Genomic_DNA"/>
</dbReference>
<dbReference type="Proteomes" id="UP001066276">
    <property type="component" value="Chromosome 6"/>
</dbReference>
<organism evidence="2 3">
    <name type="scientific">Pleurodeles waltl</name>
    <name type="common">Iberian ribbed newt</name>
    <dbReference type="NCBI Taxonomy" id="8319"/>
    <lineage>
        <taxon>Eukaryota</taxon>
        <taxon>Metazoa</taxon>
        <taxon>Chordata</taxon>
        <taxon>Craniata</taxon>
        <taxon>Vertebrata</taxon>
        <taxon>Euteleostomi</taxon>
        <taxon>Amphibia</taxon>
        <taxon>Batrachia</taxon>
        <taxon>Caudata</taxon>
        <taxon>Salamandroidea</taxon>
        <taxon>Salamandridae</taxon>
        <taxon>Pleurodelinae</taxon>
        <taxon>Pleurodeles</taxon>
    </lineage>
</organism>
<evidence type="ECO:0000313" key="3">
    <source>
        <dbReference type="Proteomes" id="UP001066276"/>
    </source>
</evidence>
<feature type="compositionally biased region" description="Polar residues" evidence="1">
    <location>
        <begin position="11"/>
        <end position="20"/>
    </location>
</feature>
<dbReference type="AlphaFoldDB" id="A0AAV7QEC6"/>
<name>A0AAV7QEC6_PLEWA</name>